<dbReference type="GO" id="GO:0102265">
    <property type="term" value="F:tRNA-dihydrouridine47 synthase activity"/>
    <property type="evidence" value="ECO:0007669"/>
    <property type="project" value="UniProtKB-EC"/>
</dbReference>
<dbReference type="PANTHER" id="PTHR45846:SF1">
    <property type="entry name" value="TRNA-DIHYDROURIDINE(47) SYNTHASE [NAD(P)(+)]-LIKE"/>
    <property type="match status" value="1"/>
</dbReference>
<evidence type="ECO:0000256" key="16">
    <source>
        <dbReference type="ARBA" id="ARBA00049447"/>
    </source>
</evidence>
<keyword evidence="4" id="KW-0507">mRNA processing</keyword>
<keyword evidence="12" id="KW-0520">NAD</keyword>
<dbReference type="InterPro" id="IPR000571">
    <property type="entry name" value="Znf_CCCH"/>
</dbReference>
<dbReference type="SUPFAM" id="SSF51395">
    <property type="entry name" value="FMN-linked oxidoreductases"/>
    <property type="match status" value="1"/>
</dbReference>
<keyword evidence="8 18" id="KW-0863">Zinc-finger</keyword>
<dbReference type="OrthoDB" id="259935at2759"/>
<dbReference type="Proteomes" id="UP000825935">
    <property type="component" value="Chromosome 4"/>
</dbReference>
<dbReference type="Pfam" id="PF25585">
    <property type="entry name" value="zf-CCCH_DUS3L"/>
    <property type="match status" value="1"/>
</dbReference>
<dbReference type="OMA" id="WSYIAEC"/>
<evidence type="ECO:0000256" key="9">
    <source>
        <dbReference type="ARBA" id="ARBA00022833"/>
    </source>
</evidence>
<evidence type="ECO:0000259" key="21">
    <source>
        <dbReference type="PROSITE" id="PS50103"/>
    </source>
</evidence>
<keyword evidence="7" id="KW-0677">Repeat</keyword>
<dbReference type="Gene3D" id="4.10.1000.10">
    <property type="entry name" value="Zinc finger, CCCH-type"/>
    <property type="match status" value="1"/>
</dbReference>
<dbReference type="FunFam" id="4.10.1000.10:FF:000029">
    <property type="entry name" value="tRNA-dihydrouridine(47) synthase [NAD(P)(+)]"/>
    <property type="match status" value="1"/>
</dbReference>
<evidence type="ECO:0000256" key="5">
    <source>
        <dbReference type="ARBA" id="ARBA00022694"/>
    </source>
</evidence>
<evidence type="ECO:0000256" key="18">
    <source>
        <dbReference type="PROSITE-ProRule" id="PRU00723"/>
    </source>
</evidence>
<evidence type="ECO:0000256" key="11">
    <source>
        <dbReference type="ARBA" id="ARBA00023002"/>
    </source>
</evidence>
<feature type="zinc finger region" description="C3H1-type" evidence="18">
    <location>
        <begin position="83"/>
        <end position="114"/>
    </location>
</feature>
<keyword evidence="11 19" id="KW-0560">Oxidoreductase</keyword>
<dbReference type="GO" id="GO:0006397">
    <property type="term" value="P:mRNA processing"/>
    <property type="evidence" value="ECO:0007669"/>
    <property type="project" value="UniProtKB-KW"/>
</dbReference>
<dbReference type="PROSITE" id="PS50103">
    <property type="entry name" value="ZF_C3H1"/>
    <property type="match status" value="1"/>
</dbReference>
<dbReference type="EMBL" id="CM035409">
    <property type="protein sequence ID" value="KAH7440069.1"/>
    <property type="molecule type" value="Genomic_DNA"/>
</dbReference>
<comment type="catalytic activity">
    <reaction evidence="14">
        <text>5,6-dihydrouridine(47) in tRNA + NAD(+) = uridine(47) in tRNA + NADH + H(+)</text>
        <dbReference type="Rhea" id="RHEA:53364"/>
        <dbReference type="Rhea" id="RHEA-COMP:13539"/>
        <dbReference type="Rhea" id="RHEA-COMP:13540"/>
        <dbReference type="ChEBI" id="CHEBI:15378"/>
        <dbReference type="ChEBI" id="CHEBI:57540"/>
        <dbReference type="ChEBI" id="CHEBI:57945"/>
        <dbReference type="ChEBI" id="CHEBI:65315"/>
        <dbReference type="ChEBI" id="CHEBI:74443"/>
        <dbReference type="EC" id="1.3.1.89"/>
    </reaction>
    <physiologicalReaction direction="right-to-left" evidence="14">
        <dbReference type="Rhea" id="RHEA:53366"/>
    </physiologicalReaction>
</comment>
<evidence type="ECO:0000256" key="2">
    <source>
        <dbReference type="ARBA" id="ARBA00022630"/>
    </source>
</evidence>
<evidence type="ECO:0000256" key="6">
    <source>
        <dbReference type="ARBA" id="ARBA00022723"/>
    </source>
</evidence>
<dbReference type="InterPro" id="IPR035587">
    <property type="entry name" value="DUS-like_FMN-bd"/>
</dbReference>
<comment type="catalytic activity">
    <reaction evidence="16">
        <text>a 5,6-dihydrouridine in mRNA + NADP(+) = a uridine in mRNA + NADPH + H(+)</text>
        <dbReference type="Rhea" id="RHEA:69855"/>
        <dbReference type="Rhea" id="RHEA-COMP:14658"/>
        <dbReference type="Rhea" id="RHEA-COMP:17789"/>
        <dbReference type="ChEBI" id="CHEBI:15378"/>
        <dbReference type="ChEBI" id="CHEBI:57783"/>
        <dbReference type="ChEBI" id="CHEBI:58349"/>
        <dbReference type="ChEBI" id="CHEBI:65315"/>
        <dbReference type="ChEBI" id="CHEBI:74443"/>
    </reaction>
    <physiologicalReaction direction="right-to-left" evidence="16">
        <dbReference type="Rhea" id="RHEA:69857"/>
    </physiologicalReaction>
</comment>
<keyword evidence="10" id="KW-0521">NADP</keyword>
<keyword evidence="9 18" id="KW-0862">Zinc</keyword>
<sequence length="663" mass="73824">MADIDLAITESECALVGKNAAAELSPEELVAKARAPVKKAFLRSHGDRLPIVDMGTEPSAASKVSATKKSKRQQKKERQLVKKSAENICTAVARANDVNVCPYGADCRFNHDLEAFLAQKPTDLPGECPFLGTRKKCPFGLSCRFAGTHCLHLDSVSTPSEAEKPEELNGLSKDLQKMLWKNQATFLRADAQLQSLGITVKGKQKAPNTISMQADEIAHDGKAGNDITETQVNGTELSDAQQCDNQHTLEVGDDPHEDSTPAWKKTKTDFAHMPLDGEMLSPDSATEIMGSGNDAECRSTAREKKLIDFRGKLYVAPLTTVGNLPFRRVCKQLGADITCGEMAMCTNLLQGQASEWALLRRHHTEDVFGVQICGAYPDTVARTAELIERESEIDFIDLNVGCPIDIVVNKGAGSCLLTKPLRFKQIVTAASASMDKPLTVKVRTGYFEGKNCIHSFIGEIHKWGISALTIHGRTRQQRYSKLADWDYIYKTSLEASENLQVIGNGDIFSYTDWNEHMNSSRLSTCMLARGVLIKPWLLTEIKEQRHWDISSTERFEIIKDYVRFGLQHWGSDSKGVETTRYFLLEWLSYLHRYIPIGLLEVIPQKLNWRPPLYNGRNDLETLMASDSAADWVRISEMLLGPAPPNFSFTPRHKSNAYDRADNG</sequence>
<evidence type="ECO:0000256" key="7">
    <source>
        <dbReference type="ARBA" id="ARBA00022737"/>
    </source>
</evidence>
<dbReference type="InterPro" id="IPR013785">
    <property type="entry name" value="Aldolase_TIM"/>
</dbReference>
<organism evidence="22 23">
    <name type="scientific">Ceratopteris richardii</name>
    <name type="common">Triangle waterfern</name>
    <dbReference type="NCBI Taxonomy" id="49495"/>
    <lineage>
        <taxon>Eukaryota</taxon>
        <taxon>Viridiplantae</taxon>
        <taxon>Streptophyta</taxon>
        <taxon>Embryophyta</taxon>
        <taxon>Tracheophyta</taxon>
        <taxon>Polypodiopsida</taxon>
        <taxon>Polypodiidae</taxon>
        <taxon>Polypodiales</taxon>
        <taxon>Pteridineae</taxon>
        <taxon>Pteridaceae</taxon>
        <taxon>Parkerioideae</taxon>
        <taxon>Ceratopteris</taxon>
    </lineage>
</organism>
<evidence type="ECO:0000313" key="22">
    <source>
        <dbReference type="EMBL" id="KAH7440069.1"/>
    </source>
</evidence>
<feature type="region of interest" description="Disordered" evidence="20">
    <location>
        <begin position="60"/>
        <end position="79"/>
    </location>
</feature>
<comment type="catalytic activity">
    <reaction evidence="15">
        <text>a 5,6-dihydrouridine in mRNA + NAD(+) = a uridine in mRNA + NADH + H(+)</text>
        <dbReference type="Rhea" id="RHEA:69851"/>
        <dbReference type="Rhea" id="RHEA-COMP:14658"/>
        <dbReference type="Rhea" id="RHEA-COMP:17789"/>
        <dbReference type="ChEBI" id="CHEBI:15378"/>
        <dbReference type="ChEBI" id="CHEBI:57540"/>
        <dbReference type="ChEBI" id="CHEBI:57945"/>
        <dbReference type="ChEBI" id="CHEBI:65315"/>
        <dbReference type="ChEBI" id="CHEBI:74443"/>
    </reaction>
    <physiologicalReaction direction="right-to-left" evidence="15">
        <dbReference type="Rhea" id="RHEA:69853"/>
    </physiologicalReaction>
</comment>
<dbReference type="Pfam" id="PF01207">
    <property type="entry name" value="Dus"/>
    <property type="match status" value="1"/>
</dbReference>
<reference evidence="22" key="1">
    <citation type="submission" date="2021-08" db="EMBL/GenBank/DDBJ databases">
        <title>WGS assembly of Ceratopteris richardii.</title>
        <authorList>
            <person name="Marchant D.B."/>
            <person name="Chen G."/>
            <person name="Jenkins J."/>
            <person name="Shu S."/>
            <person name="Leebens-Mack J."/>
            <person name="Grimwood J."/>
            <person name="Schmutz J."/>
            <person name="Soltis P."/>
            <person name="Soltis D."/>
            <person name="Chen Z.-H."/>
        </authorList>
    </citation>
    <scope>NUCLEOTIDE SEQUENCE</scope>
    <source>
        <strain evidence="22">Whitten #5841</strain>
        <tissue evidence="22">Leaf</tissue>
    </source>
</reference>
<dbReference type="PROSITE" id="PS01136">
    <property type="entry name" value="UPF0034"/>
    <property type="match status" value="1"/>
</dbReference>
<evidence type="ECO:0000256" key="20">
    <source>
        <dbReference type="SAM" id="MobiDB-lite"/>
    </source>
</evidence>
<evidence type="ECO:0000256" key="8">
    <source>
        <dbReference type="ARBA" id="ARBA00022771"/>
    </source>
</evidence>
<evidence type="ECO:0000256" key="15">
    <source>
        <dbReference type="ARBA" id="ARBA00048342"/>
    </source>
</evidence>
<dbReference type="GO" id="GO:0003723">
    <property type="term" value="F:RNA binding"/>
    <property type="evidence" value="ECO:0007669"/>
    <property type="project" value="TreeGrafter"/>
</dbReference>
<dbReference type="Gene3D" id="3.20.20.70">
    <property type="entry name" value="Aldolase class I"/>
    <property type="match status" value="1"/>
</dbReference>
<accession>A0A8T2V723</accession>
<protein>
    <recommendedName>
        <fullName evidence="19">tRNA-dihydrouridine(47) synthase [NAD(P)(+)]</fullName>
        <ecNumber evidence="19">1.3.1.-</ecNumber>
    </recommendedName>
    <alternativeName>
        <fullName evidence="19">tRNA-dihydrouridine synthase 3</fullName>
    </alternativeName>
</protein>
<feature type="domain" description="C3H1-type" evidence="21">
    <location>
        <begin position="83"/>
        <end position="114"/>
    </location>
</feature>
<comment type="function">
    <text evidence="13">Catalyzes the synthesis of dihydrouridine, a modified base found in the D-loop of most tRNAs. Specifically modifies U47 in cytoplasmic tRNAs. Catalyzes the synthesis of dihydrouridine in some mRNAs, thereby affecting their translation.</text>
</comment>
<comment type="caution">
    <text evidence="22">The sequence shown here is derived from an EMBL/GenBank/DDBJ whole genome shotgun (WGS) entry which is preliminary data.</text>
</comment>
<dbReference type="InterPro" id="IPR018517">
    <property type="entry name" value="tRNA_hU_synthase_CS"/>
</dbReference>
<evidence type="ECO:0000256" key="4">
    <source>
        <dbReference type="ARBA" id="ARBA00022664"/>
    </source>
</evidence>
<feature type="compositionally biased region" description="Basic residues" evidence="20">
    <location>
        <begin position="66"/>
        <end position="75"/>
    </location>
</feature>
<dbReference type="GO" id="GO:0008270">
    <property type="term" value="F:zinc ion binding"/>
    <property type="evidence" value="ECO:0007669"/>
    <property type="project" value="UniProtKB-KW"/>
</dbReference>
<comment type="cofactor">
    <cofactor evidence="1 19">
        <name>FMN</name>
        <dbReference type="ChEBI" id="CHEBI:58210"/>
    </cofactor>
</comment>
<dbReference type="EC" id="1.3.1.-" evidence="19"/>
<evidence type="ECO:0000256" key="3">
    <source>
        <dbReference type="ARBA" id="ARBA00022643"/>
    </source>
</evidence>
<evidence type="ECO:0000256" key="13">
    <source>
        <dbReference type="ARBA" id="ARBA00045934"/>
    </source>
</evidence>
<evidence type="ECO:0000256" key="19">
    <source>
        <dbReference type="RuleBase" id="RU291113"/>
    </source>
</evidence>
<keyword evidence="23" id="KW-1185">Reference proteome</keyword>
<dbReference type="AlphaFoldDB" id="A0A8T2V723"/>
<gene>
    <name evidence="22" type="ORF">KP509_04G089800</name>
</gene>
<keyword evidence="2 19" id="KW-0285">Flavoprotein</keyword>
<dbReference type="GO" id="GO:0050660">
    <property type="term" value="F:flavin adenine dinucleotide binding"/>
    <property type="evidence" value="ECO:0007669"/>
    <property type="project" value="UniProtKB-UniRule"/>
</dbReference>
<dbReference type="PANTHER" id="PTHR45846">
    <property type="entry name" value="TRNA-DIHYDROURIDINE(47) SYNTHASE [NAD(P)(+)]-LIKE"/>
    <property type="match status" value="1"/>
</dbReference>
<keyword evidence="5 19" id="KW-0819">tRNA processing</keyword>
<comment type="similarity">
    <text evidence="19">Belongs to the dus family. Dus3 subfamily.</text>
</comment>
<keyword evidence="6 18" id="KW-0479">Metal-binding</keyword>
<name>A0A8T2V723_CERRI</name>
<evidence type="ECO:0000256" key="12">
    <source>
        <dbReference type="ARBA" id="ARBA00023027"/>
    </source>
</evidence>
<evidence type="ECO:0000256" key="1">
    <source>
        <dbReference type="ARBA" id="ARBA00001917"/>
    </source>
</evidence>
<evidence type="ECO:0000256" key="14">
    <source>
        <dbReference type="ARBA" id="ARBA00048266"/>
    </source>
</evidence>
<keyword evidence="3 19" id="KW-0288">FMN</keyword>
<comment type="catalytic activity">
    <reaction evidence="17">
        <text>5,6-dihydrouridine(47) in tRNA + NADP(+) = uridine(47) in tRNA + NADPH + H(+)</text>
        <dbReference type="Rhea" id="RHEA:53360"/>
        <dbReference type="Rhea" id="RHEA-COMP:13539"/>
        <dbReference type="Rhea" id="RHEA-COMP:13540"/>
        <dbReference type="ChEBI" id="CHEBI:15378"/>
        <dbReference type="ChEBI" id="CHEBI:57783"/>
        <dbReference type="ChEBI" id="CHEBI:58349"/>
        <dbReference type="ChEBI" id="CHEBI:65315"/>
        <dbReference type="ChEBI" id="CHEBI:74443"/>
        <dbReference type="EC" id="1.3.1.89"/>
    </reaction>
    <physiologicalReaction direction="right-to-left" evidence="17">
        <dbReference type="Rhea" id="RHEA:53362"/>
    </physiologicalReaction>
</comment>
<proteinExistence type="inferred from homology"/>
<evidence type="ECO:0000256" key="17">
    <source>
        <dbReference type="ARBA" id="ARBA00049513"/>
    </source>
</evidence>
<evidence type="ECO:0000256" key="10">
    <source>
        <dbReference type="ARBA" id="ARBA00022857"/>
    </source>
</evidence>
<dbReference type="CDD" id="cd02801">
    <property type="entry name" value="DUS_like_FMN"/>
    <property type="match status" value="1"/>
</dbReference>
<evidence type="ECO:0000313" key="23">
    <source>
        <dbReference type="Proteomes" id="UP000825935"/>
    </source>
</evidence>
<dbReference type="FunFam" id="3.20.20.70:FF:000067">
    <property type="entry name" value="tRNA-dihydrouridine(47) synthase [NAD(P)(+)]"/>
    <property type="match status" value="1"/>
</dbReference>